<dbReference type="Proteomes" id="UP000193560">
    <property type="component" value="Unassembled WGS sequence"/>
</dbReference>
<keyword evidence="1" id="KW-0812">Transmembrane</keyword>
<evidence type="ECO:0000256" key="1">
    <source>
        <dbReference type="SAM" id="Phobius"/>
    </source>
</evidence>
<keyword evidence="1" id="KW-0472">Membrane</keyword>
<dbReference type="AlphaFoldDB" id="A0A1X2I4U8"/>
<keyword evidence="3" id="KW-1185">Reference proteome</keyword>
<gene>
    <name evidence="2" type="ORF">BCR42DRAFT_423507</name>
</gene>
<comment type="caution">
    <text evidence="2">The sequence shown here is derived from an EMBL/GenBank/DDBJ whole genome shotgun (WGS) entry which is preliminary data.</text>
</comment>
<evidence type="ECO:0000313" key="3">
    <source>
        <dbReference type="Proteomes" id="UP000193560"/>
    </source>
</evidence>
<name>A0A1X2I4U8_9FUNG</name>
<reference evidence="2 3" key="1">
    <citation type="submission" date="2016-07" db="EMBL/GenBank/DDBJ databases">
        <title>Pervasive Adenine N6-methylation of Active Genes in Fungi.</title>
        <authorList>
            <consortium name="DOE Joint Genome Institute"/>
            <person name="Mondo S.J."/>
            <person name="Dannebaum R.O."/>
            <person name="Kuo R.C."/>
            <person name="Labutti K."/>
            <person name="Haridas S."/>
            <person name="Kuo A."/>
            <person name="Salamov A."/>
            <person name="Ahrendt S.R."/>
            <person name="Lipzen A."/>
            <person name="Sullivan W."/>
            <person name="Andreopoulos W.B."/>
            <person name="Clum A."/>
            <person name="Lindquist E."/>
            <person name="Daum C."/>
            <person name="Ramamoorthy G.K."/>
            <person name="Gryganskyi A."/>
            <person name="Culley D."/>
            <person name="Magnuson J.K."/>
            <person name="James T.Y."/>
            <person name="O'Malley M.A."/>
            <person name="Stajich J.E."/>
            <person name="Spatafora J.W."/>
            <person name="Visel A."/>
            <person name="Grigoriev I.V."/>
        </authorList>
    </citation>
    <scope>NUCLEOTIDE SEQUENCE [LARGE SCALE GENOMIC DNA]</scope>
    <source>
        <strain evidence="2 3">NRRL 1336</strain>
    </source>
</reference>
<organism evidence="2 3">
    <name type="scientific">Absidia repens</name>
    <dbReference type="NCBI Taxonomy" id="90262"/>
    <lineage>
        <taxon>Eukaryota</taxon>
        <taxon>Fungi</taxon>
        <taxon>Fungi incertae sedis</taxon>
        <taxon>Mucoromycota</taxon>
        <taxon>Mucoromycotina</taxon>
        <taxon>Mucoromycetes</taxon>
        <taxon>Mucorales</taxon>
        <taxon>Cunninghamellaceae</taxon>
        <taxon>Absidia</taxon>
    </lineage>
</organism>
<protein>
    <submittedName>
        <fullName evidence="2">Uncharacterized protein</fullName>
    </submittedName>
</protein>
<proteinExistence type="predicted"/>
<evidence type="ECO:0000313" key="2">
    <source>
        <dbReference type="EMBL" id="ORZ09482.1"/>
    </source>
</evidence>
<accession>A0A1X2I4U8</accession>
<feature type="transmembrane region" description="Helical" evidence="1">
    <location>
        <begin position="36"/>
        <end position="62"/>
    </location>
</feature>
<keyword evidence="1" id="KW-1133">Transmembrane helix</keyword>
<sequence length="78" mass="8898">MFLVWKGDMPMGSSGDPAILERMDDSLVESTLPDKAIMVLEWVTCFSLNGTLLFMLQIICWFGSIRRIWIPIEIAYAI</sequence>
<dbReference type="EMBL" id="MCGE01000027">
    <property type="protein sequence ID" value="ORZ09482.1"/>
    <property type="molecule type" value="Genomic_DNA"/>
</dbReference>